<name>A0A9Q1BUA4_HOLLE</name>
<feature type="transmembrane region" description="Helical" evidence="1">
    <location>
        <begin position="151"/>
        <end position="169"/>
    </location>
</feature>
<gene>
    <name evidence="3" type="ORF">HOLleu_22846</name>
</gene>
<proteinExistence type="predicted"/>
<evidence type="ECO:0000256" key="2">
    <source>
        <dbReference type="SAM" id="SignalP"/>
    </source>
</evidence>
<evidence type="ECO:0000313" key="4">
    <source>
        <dbReference type="Proteomes" id="UP001152320"/>
    </source>
</evidence>
<dbReference type="Proteomes" id="UP001152320">
    <property type="component" value="Chromosome 11"/>
</dbReference>
<keyword evidence="4" id="KW-1185">Reference proteome</keyword>
<feature type="signal peptide" evidence="2">
    <location>
        <begin position="1"/>
        <end position="21"/>
    </location>
</feature>
<organism evidence="3 4">
    <name type="scientific">Holothuria leucospilota</name>
    <name type="common">Black long sea cucumber</name>
    <name type="synonym">Mertensiothuria leucospilota</name>
    <dbReference type="NCBI Taxonomy" id="206669"/>
    <lineage>
        <taxon>Eukaryota</taxon>
        <taxon>Metazoa</taxon>
        <taxon>Echinodermata</taxon>
        <taxon>Eleutherozoa</taxon>
        <taxon>Echinozoa</taxon>
        <taxon>Holothuroidea</taxon>
        <taxon>Aspidochirotacea</taxon>
        <taxon>Aspidochirotida</taxon>
        <taxon>Holothuriidae</taxon>
        <taxon>Holothuria</taxon>
    </lineage>
</organism>
<keyword evidence="1" id="KW-0812">Transmembrane</keyword>
<accession>A0A9Q1BUA4</accession>
<keyword evidence="1" id="KW-1133">Transmembrane helix</keyword>
<feature type="chain" id="PRO_5040132597" description="Protein quiver" evidence="2">
    <location>
        <begin position="22"/>
        <end position="170"/>
    </location>
</feature>
<protein>
    <recommendedName>
        <fullName evidence="5">Protein quiver</fullName>
    </recommendedName>
</protein>
<keyword evidence="1" id="KW-0472">Membrane</keyword>
<evidence type="ECO:0008006" key="5">
    <source>
        <dbReference type="Google" id="ProtNLM"/>
    </source>
</evidence>
<sequence>MSATGTFFLAICFALLLTGRALQCYFKFEYECSPSGPMCDKFGPPMPMDVMKCDSNVTMCSLITVGATAYNVYTFSSSAPDFKMQYALAECLPMEDDDNFTSGCYGRKELEKLDPLEAELVKRFERIDGTTLDPVEICICDGNLCNGSIKYVFSISIIVTSVVISLMLFY</sequence>
<dbReference type="EMBL" id="JAIZAY010000011">
    <property type="protein sequence ID" value="KAJ8032795.1"/>
    <property type="molecule type" value="Genomic_DNA"/>
</dbReference>
<dbReference type="AlphaFoldDB" id="A0A9Q1BUA4"/>
<comment type="caution">
    <text evidence="3">The sequence shown here is derived from an EMBL/GenBank/DDBJ whole genome shotgun (WGS) entry which is preliminary data.</text>
</comment>
<keyword evidence="2" id="KW-0732">Signal</keyword>
<evidence type="ECO:0000256" key="1">
    <source>
        <dbReference type="SAM" id="Phobius"/>
    </source>
</evidence>
<reference evidence="3" key="1">
    <citation type="submission" date="2021-10" db="EMBL/GenBank/DDBJ databases">
        <title>Tropical sea cucumber genome reveals ecological adaptation and Cuvierian tubules defense mechanism.</title>
        <authorList>
            <person name="Chen T."/>
        </authorList>
    </citation>
    <scope>NUCLEOTIDE SEQUENCE</scope>
    <source>
        <strain evidence="3">Nanhai2018</strain>
        <tissue evidence="3">Muscle</tissue>
    </source>
</reference>
<evidence type="ECO:0000313" key="3">
    <source>
        <dbReference type="EMBL" id="KAJ8032795.1"/>
    </source>
</evidence>